<proteinExistence type="predicted"/>
<dbReference type="EMBL" id="AAWS01000025">
    <property type="protein sequence ID" value="EAY27260.1"/>
    <property type="molecule type" value="Genomic_DNA"/>
</dbReference>
<dbReference type="Proteomes" id="UP000004095">
    <property type="component" value="Unassembled WGS sequence"/>
</dbReference>
<evidence type="ECO:0000256" key="1">
    <source>
        <dbReference type="SAM" id="Phobius"/>
    </source>
</evidence>
<accession>A1ZQV5</accession>
<name>A1ZQV5_MICM2</name>
<reference evidence="2 3" key="1">
    <citation type="submission" date="2007-01" db="EMBL/GenBank/DDBJ databases">
        <authorList>
            <person name="Haygood M."/>
            <person name="Podell S."/>
            <person name="Anderson C."/>
            <person name="Hopkinson B."/>
            <person name="Roe K."/>
            <person name="Barbeau K."/>
            <person name="Gaasterland T."/>
            <person name="Ferriera S."/>
            <person name="Johnson J."/>
            <person name="Kravitz S."/>
            <person name="Beeson K."/>
            <person name="Sutton G."/>
            <person name="Rogers Y.-H."/>
            <person name="Friedman R."/>
            <person name="Frazier M."/>
            <person name="Venter J.C."/>
        </authorList>
    </citation>
    <scope>NUCLEOTIDE SEQUENCE [LARGE SCALE GENOMIC DNA]</scope>
    <source>
        <strain evidence="2 3">ATCC 23134</strain>
    </source>
</reference>
<comment type="caution">
    <text evidence="2">The sequence shown here is derived from an EMBL/GenBank/DDBJ whole genome shotgun (WGS) entry which is preliminary data.</text>
</comment>
<dbReference type="AlphaFoldDB" id="A1ZQV5"/>
<organism evidence="2 3">
    <name type="scientific">Microscilla marina ATCC 23134</name>
    <dbReference type="NCBI Taxonomy" id="313606"/>
    <lineage>
        <taxon>Bacteria</taxon>
        <taxon>Pseudomonadati</taxon>
        <taxon>Bacteroidota</taxon>
        <taxon>Cytophagia</taxon>
        <taxon>Cytophagales</taxon>
        <taxon>Microscillaceae</taxon>
        <taxon>Microscilla</taxon>
    </lineage>
</organism>
<keyword evidence="1" id="KW-0472">Membrane</keyword>
<gene>
    <name evidence="2" type="ORF">M23134_06570</name>
</gene>
<protein>
    <submittedName>
        <fullName evidence="2">Uncharacterized protein</fullName>
    </submittedName>
</protein>
<feature type="transmembrane region" description="Helical" evidence="1">
    <location>
        <begin position="157"/>
        <end position="178"/>
    </location>
</feature>
<keyword evidence="3" id="KW-1185">Reference proteome</keyword>
<evidence type="ECO:0000313" key="2">
    <source>
        <dbReference type="EMBL" id="EAY27260.1"/>
    </source>
</evidence>
<evidence type="ECO:0000313" key="3">
    <source>
        <dbReference type="Proteomes" id="UP000004095"/>
    </source>
</evidence>
<keyword evidence="1" id="KW-0812">Transmembrane</keyword>
<sequence>MLCLYPSKTAAQDATQMALPPEYAAYKPVGYFIQDSSAIGVPLYYSLSFKHPAKMEVIFPGKEYFYDPFDFYETQYFPTKTTSGGSLDSVVYKLATFEIDKVQKIALPIFILTPKDCVTIYAEPDSIILKELVKGDIKELSTRENVQPRPLKELVNYPYWVAGFGAFAIVLLIGWLALGKRIRRALSLYQFQARHTRFLREFNRLSNRFASRKAINDIEKALTIWKKHLEYIEDKPFSTYTSKEISQVIPNTELAHSLKMIDRVIYGKSIASDISESLEVLKEFSILRYETKQESLRDA</sequence>
<keyword evidence="1" id="KW-1133">Transmembrane helix</keyword>
<dbReference type="eggNOG" id="ENOG5032ISF">
    <property type="taxonomic scope" value="Bacteria"/>
</dbReference>